<evidence type="ECO:0000256" key="20">
    <source>
        <dbReference type="ARBA" id="ARBA00048548"/>
    </source>
</evidence>
<comment type="catalytic activity">
    <reaction evidence="20">
        <text>GTP + H2O = GDP + phosphate + H(+)</text>
        <dbReference type="Rhea" id="RHEA:19669"/>
        <dbReference type="ChEBI" id="CHEBI:15377"/>
        <dbReference type="ChEBI" id="CHEBI:15378"/>
        <dbReference type="ChEBI" id="CHEBI:37565"/>
        <dbReference type="ChEBI" id="CHEBI:43474"/>
        <dbReference type="ChEBI" id="CHEBI:58189"/>
    </reaction>
</comment>
<comment type="subcellular location">
    <subcellularLocation>
        <location evidence="1">Virion</location>
    </subcellularLocation>
</comment>
<evidence type="ECO:0000256" key="16">
    <source>
        <dbReference type="ARBA" id="ARBA00030436"/>
    </source>
</evidence>
<evidence type="ECO:0000256" key="15">
    <source>
        <dbReference type="ARBA" id="ARBA00024499"/>
    </source>
</evidence>
<evidence type="ECO:0000256" key="11">
    <source>
        <dbReference type="ARBA" id="ARBA00022953"/>
    </source>
</evidence>
<evidence type="ECO:0000256" key="12">
    <source>
        <dbReference type="ARBA" id="ARBA00023042"/>
    </source>
</evidence>
<protein>
    <recommendedName>
        <fullName evidence="2">RNA-directed RNA polymerase</fullName>
        <ecNumber evidence="2">2.7.7.48</ecNumber>
    </recommendedName>
    <alternativeName>
        <fullName evidence="17">Replicase</fullName>
    </alternativeName>
    <alternativeName>
        <fullName evidence="16">Transcriptase</fullName>
    </alternativeName>
</protein>
<comment type="catalytic activity">
    <reaction evidence="18">
        <text>a 5'-end (5'-triphosphoguanosine)-adenylyl-adenylyl-cytidylyl-adenosine in mRNA + S-adenosyl-L-methionine = a 5'-end (5'-triphosphoguanosine)-(2'-O-methyladenylyl)-adenylyl-cytidylyl-adenosine in mRNA + S-adenosyl-L-homocysteine + H(+)</text>
        <dbReference type="Rhea" id="RHEA:65380"/>
        <dbReference type="Rhea" id="RHEA-COMP:16797"/>
        <dbReference type="Rhea" id="RHEA-COMP:16801"/>
        <dbReference type="ChEBI" id="CHEBI:15378"/>
        <dbReference type="ChEBI" id="CHEBI:57856"/>
        <dbReference type="ChEBI" id="CHEBI:59789"/>
        <dbReference type="ChEBI" id="CHEBI:156482"/>
        <dbReference type="ChEBI" id="CHEBI:156484"/>
    </reaction>
</comment>
<evidence type="ECO:0000256" key="14">
    <source>
        <dbReference type="ARBA" id="ARBA00024494"/>
    </source>
</evidence>
<dbReference type="Proteomes" id="UP001264567">
    <property type="component" value="Segment"/>
</dbReference>
<evidence type="ECO:0000256" key="7">
    <source>
        <dbReference type="ARBA" id="ARBA00022695"/>
    </source>
</evidence>
<keyword evidence="10" id="KW-0946">Virion</keyword>
<dbReference type="GO" id="GO:0003968">
    <property type="term" value="F:RNA-directed RNA polymerase activity"/>
    <property type="evidence" value="ECO:0007669"/>
    <property type="project" value="UniProtKB-KW"/>
</dbReference>
<evidence type="ECO:0000256" key="18">
    <source>
        <dbReference type="ARBA" id="ARBA00047332"/>
    </source>
</evidence>
<dbReference type="EC" id="2.7.7.48" evidence="2"/>
<dbReference type="GO" id="GO:0044423">
    <property type="term" value="C:virion component"/>
    <property type="evidence" value="ECO:0007669"/>
    <property type="project" value="UniProtKB-KW"/>
</dbReference>
<dbReference type="GO" id="GO:0004482">
    <property type="term" value="F:mRNA 5'-cap (guanine-N7-)-methyltransferase activity"/>
    <property type="evidence" value="ECO:0007669"/>
    <property type="project" value="InterPro"/>
</dbReference>
<keyword evidence="5" id="KW-0808">Transferase</keyword>
<evidence type="ECO:0000256" key="3">
    <source>
        <dbReference type="ARBA" id="ARBA00022484"/>
    </source>
</evidence>
<evidence type="ECO:0000256" key="1">
    <source>
        <dbReference type="ARBA" id="ARBA00004328"/>
    </source>
</evidence>
<reference evidence="22" key="1">
    <citation type="journal article" date="2020" name="Virus Evol.">
        <title>Analysis of the virome associated to grapevine downy mildew lesions reveals new mycovirus lineages.</title>
        <authorList>
            <person name="Chiapello M."/>
            <person name="Rodriguez-Romero J."/>
            <person name="Ayllon M.A."/>
            <person name="Turina M."/>
        </authorList>
    </citation>
    <scope>NUCLEOTIDE SEQUENCE</scope>
    <source>
        <strain evidence="22">DMS5_DN39757</strain>
    </source>
</reference>
<keyword evidence="9" id="KW-0067">ATP-binding</keyword>
<evidence type="ECO:0000256" key="19">
    <source>
        <dbReference type="ARBA" id="ARBA00047370"/>
    </source>
</evidence>
<keyword evidence="8" id="KW-0547">Nucleotide-binding</keyword>
<evidence type="ECO:0000313" key="22">
    <source>
        <dbReference type="EMBL" id="QHD64771.1"/>
    </source>
</evidence>
<accession>A0A6B9Q472</accession>
<proteinExistence type="predicted"/>
<name>A0A6B9Q472_9MONO</name>
<evidence type="ECO:0000256" key="10">
    <source>
        <dbReference type="ARBA" id="ARBA00022844"/>
    </source>
</evidence>
<dbReference type="InterPro" id="IPR026890">
    <property type="entry name" value="Mononeg_mRNAcap"/>
</dbReference>
<evidence type="ECO:0000259" key="21">
    <source>
        <dbReference type="PROSITE" id="PS50526"/>
    </source>
</evidence>
<keyword evidence="11" id="KW-0693">Viral RNA replication</keyword>
<evidence type="ECO:0000256" key="17">
    <source>
        <dbReference type="ARBA" id="ARBA00031012"/>
    </source>
</evidence>
<dbReference type="GO" id="GO:0005524">
    <property type="term" value="F:ATP binding"/>
    <property type="evidence" value="ECO:0007669"/>
    <property type="project" value="UniProtKB-KW"/>
</dbReference>
<comment type="catalytic activity">
    <reaction evidence="19">
        <text>a 5'-end (5'-triphosphoguanosine)-adenylyl-adenylyl-cytidylyl-adenosine in mRNA + 2 S-adenosyl-L-methionine = a 5'-end (N(7)-methyl 5'-triphosphoguanosine)-(2'-O-methyladenylyl)-adenylyl-cytidylyl-adenosine in mRNA + 2 S-adenosyl-L-homocysteine + H(+)</text>
        <dbReference type="Rhea" id="RHEA:65376"/>
        <dbReference type="Rhea" id="RHEA-COMP:16797"/>
        <dbReference type="Rhea" id="RHEA-COMP:16798"/>
        <dbReference type="ChEBI" id="CHEBI:15378"/>
        <dbReference type="ChEBI" id="CHEBI:57856"/>
        <dbReference type="ChEBI" id="CHEBI:59789"/>
        <dbReference type="ChEBI" id="CHEBI:156483"/>
        <dbReference type="ChEBI" id="CHEBI:156484"/>
        <dbReference type="EC" id="2.1.1.375"/>
    </reaction>
</comment>
<evidence type="ECO:0000256" key="6">
    <source>
        <dbReference type="ARBA" id="ARBA00022691"/>
    </source>
</evidence>
<keyword evidence="13" id="KW-0511">Multifunctional enzyme</keyword>
<keyword evidence="4" id="KW-0507">mRNA processing</keyword>
<evidence type="ECO:0000256" key="2">
    <source>
        <dbReference type="ARBA" id="ARBA00012494"/>
    </source>
</evidence>
<evidence type="ECO:0000256" key="8">
    <source>
        <dbReference type="ARBA" id="ARBA00022741"/>
    </source>
</evidence>
<feature type="domain" description="RdRp catalytic" evidence="21">
    <location>
        <begin position="571"/>
        <end position="753"/>
    </location>
</feature>
<organism evidence="22">
    <name type="scientific">Plasmopara viticola lesion associated mononegaambi virus 2</name>
    <dbReference type="NCBI Taxonomy" id="2692014"/>
    <lineage>
        <taxon>Viruses</taxon>
        <taxon>Riboviria</taxon>
        <taxon>Orthornavirae</taxon>
        <taxon>Negarnaviricota</taxon>
        <taxon>Haploviricotina</taxon>
        <taxon>Monjiviricetes</taxon>
        <taxon>Mononegavirales</taxon>
        <taxon>Mymonaviridae</taxon>
        <taxon>Penicillimonavirus</taxon>
        <taxon>Penicillimonavirus betaplasmoparae</taxon>
    </lineage>
</organism>
<keyword evidence="6" id="KW-0949">S-adenosyl-L-methionine</keyword>
<dbReference type="EMBL" id="MN556997">
    <property type="protein sequence ID" value="QHD64771.1"/>
    <property type="molecule type" value="Genomic_RNA"/>
</dbReference>
<evidence type="ECO:0000256" key="9">
    <source>
        <dbReference type="ARBA" id="ARBA00022840"/>
    </source>
</evidence>
<evidence type="ECO:0000256" key="4">
    <source>
        <dbReference type="ARBA" id="ARBA00022664"/>
    </source>
</evidence>
<dbReference type="InterPro" id="IPR014023">
    <property type="entry name" value="Mononeg_RNA_pol_cat"/>
</dbReference>
<comment type="catalytic activity">
    <reaction evidence="15">
        <text>a 5'-end (5'-triphosphoguanosine)-(2'-O-methyladenylyl)-adenylyl-cytidylyl-adenosine in mRNA + S-adenosyl-L-methionine = a 5'-end (N(7)-methyl 5'-triphosphoguanosine)-(2'-O-methyladenylyl)-adenylyl-cytidylyl-adenosine in mRNA + S-adenosyl-L-homocysteine</text>
        <dbReference type="Rhea" id="RHEA:65440"/>
        <dbReference type="Rhea" id="RHEA-COMP:16798"/>
        <dbReference type="Rhea" id="RHEA-COMP:16801"/>
        <dbReference type="ChEBI" id="CHEBI:57856"/>
        <dbReference type="ChEBI" id="CHEBI:59789"/>
        <dbReference type="ChEBI" id="CHEBI:156482"/>
        <dbReference type="ChEBI" id="CHEBI:156483"/>
    </reaction>
</comment>
<dbReference type="Pfam" id="PF14318">
    <property type="entry name" value="Mononeg_mRNAcap"/>
    <property type="match status" value="1"/>
</dbReference>
<evidence type="ECO:0000256" key="13">
    <source>
        <dbReference type="ARBA" id="ARBA00023268"/>
    </source>
</evidence>
<keyword evidence="3" id="KW-0696">RNA-directed RNA polymerase</keyword>
<evidence type="ECO:0000256" key="5">
    <source>
        <dbReference type="ARBA" id="ARBA00022679"/>
    </source>
</evidence>
<sequence>MDSDDEADFLRPSKVYFLDTNLSSPVIDLEIEDTKQLLLNYRAWITKAADIRHNVTKYRTELSFFRKLAQHRGWKSSDLVSINRLSPELYSELEKQFLISPEGFRSHYPEALDIARHIEKAVADGLEARGLPRESIEGTADALQTPVADPYRVAYEQFCNLYGRAESRVKTSEHVWTLGTVGNVKIWINSRHALVELNGALYYSSANQILMLKDKLATRYMLLEHVRPLRLGDELLEHLISLYRWQDFALDTYGNEAYELLKAVEPMFKTRLSHVTDDVFGNDTAYTRMKAKMNEKEYKILKTRSVPLKVMPPLYDLVERVKSLDHLVELFGCQKSCGHPIIDPRRGGLSAAAEARTPDQTKFTDAQRLRNHFCHIILTTYIEKNGRWPPLKFLRKGLKLELLNSRQERDISYRSYDLDDWVHVEWGKIFEMDYFPNFLELMDDKSISYYRSEKHLSWDEGKTSSQRRLLLEVLRRQDINIKEIVERVSKRDIPFEWFIVSLYPKEREFKLDPRMFAMLVLEMRCFFTCIEANIADNVFKYMPQQTMTKTKTQIQEKFLAFTDPHKNKDHHTLFLEIDLSRWNLRWRELCAHMVGHDLNNMFGVKGTFTVTHWFFALCQIVVRVAGLRPEGIEKEFPPETSEAWRGHKGGFEGLNQKLWSALTYAMVAMALAALLASGVILSYELIGQGDNQVLRIVIPKTDEPREVVLPRVRDIVNKALTETCASVGQEVKAEENVEGTEVVTYSKDVFASGVEYPTTLKKHSRLFPVTASDFPSTAANASAIMAGAVAGAENSRHTLCSAVVGWYHTARYLLATSDGYSIHGNSGPKFSHSQIIAALILPPSIGGLIGTPIASFLYKGGSDPLGKEISSLRLLAESDNEVGLLAGRALRGLEERYFFDPQPNIETLIDNPYALPIDKSTSPLGQVSNLTLEAFRGKVLNKDIRPLLDRSVEVNEKKLKNDILSIRPLNPILAHDLFEASGFGTVKVMRKMFLNTRTVQAVAQWVNPSITHNFLRADINDLMWFFSWVKGLPKLSYSKASSYTLVSSARAAWGIHLAGVTNYQPLDCKHSAGTVRHRSSIKWSAHAGQNLLYVRGTLSGYLGTATREKRSEHGYKIVDAGAPSRAIMKLQTIRSQANGNVHLNELLDRIGLTRTNCKLSWITDVLSKVIGGSIAHKFASVVRNMAASYVGPLNFVTHIRLDTDSLGKVSGGSDNYSIMTQEHMVLCLAQAKLLYMHKDATCGELIVDTDNMIPIPDDALSATEPQFETASLPRTKLLYTPDLILQRTFDNTVRSVPKGSMANPLQYDTLEMIEHGFTGFFVEMLRNQNGAKLLADTRGLAALPARLQIDIAEANAMGVSRLSRIMAKSIWISNLRDTFRTIHLHPERWDEALFMSHNIATCVRSCSNYLRHPLCWSHPDFEQIRGSGLRYSSNFSVQKRMEALVRRHLVNIYRHLDHKFWTQDIPVFAGDNSMSLVEGLSVAAIKCVYPLYLTGHPRAREFSSLLASYTRVSSTRAVSPEQQLEVLRVRLTKLAHIYGKLGDGMLSANMIQLSHLKGLRVFNDDARAVMRYARNLSIVDGEVRPRRIKPLGVPPLMAADACLSCLPSPMTKHEAIWKKNERRPHGGISAAGYTWLPLLATIRVVKNVFIVGSGNGGLADLLLSAFDCSVTGMDLESDMPREAATLLNYVPVGIQPQNAKDYTQSDLSISTSGDWFDERVRKQVLESFVGKTTLLVDITARHTNIEWVQEVIGDSRVDSVCFRYIGPEDVFAQNLTDLNKHASVRAWVSTRTYSELECIFEVRRPQHLFSHQCEGTERLPDLIAESMHGCIPPRLSQLVEAATLSSVADQSTLSLTDVKNEIDSLCQSLLNKAKNRQLLYKDRISLVWAHITMEVAISENPTALIQEWISEEMVETSMLKYPIRESLVSHLLRYVPRLRNAFPI</sequence>
<dbReference type="PROSITE" id="PS50526">
    <property type="entry name" value="RDRP_SSRNA_NEG_NONSEG"/>
    <property type="match status" value="1"/>
</dbReference>
<keyword evidence="7" id="KW-0548">Nucleotidyltransferase</keyword>
<comment type="catalytic activity">
    <reaction evidence="14">
        <text>a 5'-end triphospho-adenylyl-adenylyl-cytidylyl-adenosine in mRNA + GDP + H(+) = a 5'-end (5'-triphosphoguanosine)-adenylyl-adenylyl-cytidylyl-adenosine in mRNA + diphosphate</text>
        <dbReference type="Rhea" id="RHEA:65436"/>
        <dbReference type="Rhea" id="RHEA-COMP:16797"/>
        <dbReference type="Rhea" id="RHEA-COMP:16799"/>
        <dbReference type="ChEBI" id="CHEBI:15378"/>
        <dbReference type="ChEBI" id="CHEBI:33019"/>
        <dbReference type="ChEBI" id="CHEBI:58189"/>
        <dbReference type="ChEBI" id="CHEBI:156484"/>
        <dbReference type="ChEBI" id="CHEBI:156503"/>
        <dbReference type="EC" id="2.7.7.88"/>
    </reaction>
</comment>
<keyword evidence="12" id="KW-0506">mRNA capping</keyword>
<dbReference type="Pfam" id="PF00946">
    <property type="entry name" value="Mononeg_RNA_pol"/>
    <property type="match status" value="1"/>
</dbReference>